<dbReference type="Proteomes" id="UP000887159">
    <property type="component" value="Unassembled WGS sequence"/>
</dbReference>
<keyword evidence="3" id="KW-0548">Nucleotidyltransferase</keyword>
<sequence length="259" mass="29737">MDAIEIKINNFPPLRVVSAYARFCAEINRKFPEKDFLKILNSGNNLIIAGDLNAAHKTWNNTRSNNFGFRLKRIIQNYPNARIVAPYTPTHINSRSRPGVRDSIIDLAVFKNMPFNYEIRVIDDICSDHLPVILTLYTNSDTMKIPAQLSTNWENFRFLLKNKPLPIPASPSNEHLDVAIGRLGENISEALVAASKYKFKIAPIKLPPDIRSKIHHRNRVRRFWQRSRDPAIKNELRTNSNETASDIRHLSRAKMGENN</sequence>
<feature type="domain" description="Endonuclease/exonuclease/phosphatase" evidence="2">
    <location>
        <begin position="16"/>
        <end position="133"/>
    </location>
</feature>
<dbReference type="GO" id="GO:0003964">
    <property type="term" value="F:RNA-directed DNA polymerase activity"/>
    <property type="evidence" value="ECO:0007669"/>
    <property type="project" value="UniProtKB-KW"/>
</dbReference>
<dbReference type="InterPro" id="IPR005135">
    <property type="entry name" value="Endo/exonuclease/phosphatase"/>
</dbReference>
<dbReference type="EMBL" id="BMAU01021331">
    <property type="protein sequence ID" value="GFY14734.1"/>
    <property type="molecule type" value="Genomic_DNA"/>
</dbReference>
<dbReference type="AlphaFoldDB" id="A0A8X6VJ53"/>
<evidence type="ECO:0000259" key="2">
    <source>
        <dbReference type="Pfam" id="PF14529"/>
    </source>
</evidence>
<evidence type="ECO:0000256" key="1">
    <source>
        <dbReference type="SAM" id="MobiDB-lite"/>
    </source>
</evidence>
<dbReference type="Gene3D" id="3.60.10.10">
    <property type="entry name" value="Endonuclease/exonuclease/phosphatase"/>
    <property type="match status" value="1"/>
</dbReference>
<dbReference type="InterPro" id="IPR036691">
    <property type="entry name" value="Endo/exonu/phosph_ase_sf"/>
</dbReference>
<comment type="caution">
    <text evidence="3">The sequence shown here is derived from an EMBL/GenBank/DDBJ whole genome shotgun (WGS) entry which is preliminary data.</text>
</comment>
<dbReference type="Pfam" id="PF14529">
    <property type="entry name" value="Exo_endo_phos_2"/>
    <property type="match status" value="1"/>
</dbReference>
<evidence type="ECO:0000313" key="4">
    <source>
        <dbReference type="Proteomes" id="UP000887159"/>
    </source>
</evidence>
<organism evidence="3 4">
    <name type="scientific">Trichonephila clavipes</name>
    <name type="common">Golden silk orbweaver</name>
    <name type="synonym">Nephila clavipes</name>
    <dbReference type="NCBI Taxonomy" id="2585209"/>
    <lineage>
        <taxon>Eukaryota</taxon>
        <taxon>Metazoa</taxon>
        <taxon>Ecdysozoa</taxon>
        <taxon>Arthropoda</taxon>
        <taxon>Chelicerata</taxon>
        <taxon>Arachnida</taxon>
        <taxon>Araneae</taxon>
        <taxon>Araneomorphae</taxon>
        <taxon>Entelegynae</taxon>
        <taxon>Araneoidea</taxon>
        <taxon>Nephilidae</taxon>
        <taxon>Trichonephila</taxon>
    </lineage>
</organism>
<name>A0A8X6VJ53_TRICX</name>
<keyword evidence="4" id="KW-1185">Reference proteome</keyword>
<accession>A0A8X6VJ53</accession>
<feature type="region of interest" description="Disordered" evidence="1">
    <location>
        <begin position="236"/>
        <end position="259"/>
    </location>
</feature>
<keyword evidence="3" id="KW-0808">Transferase</keyword>
<gene>
    <name evidence="3" type="primary">jockeypol_218</name>
    <name evidence="3" type="ORF">TNCV_647781</name>
</gene>
<dbReference type="SUPFAM" id="SSF56219">
    <property type="entry name" value="DNase I-like"/>
    <property type="match status" value="1"/>
</dbReference>
<protein>
    <submittedName>
        <fullName evidence="3">RNA-directed DNA polymerase from mobile element jockey</fullName>
    </submittedName>
</protein>
<proteinExistence type="predicted"/>
<reference evidence="3" key="1">
    <citation type="submission" date="2020-08" db="EMBL/GenBank/DDBJ databases">
        <title>Multicomponent nature underlies the extraordinary mechanical properties of spider dragline silk.</title>
        <authorList>
            <person name="Kono N."/>
            <person name="Nakamura H."/>
            <person name="Mori M."/>
            <person name="Yoshida Y."/>
            <person name="Ohtoshi R."/>
            <person name="Malay A.D."/>
            <person name="Moran D.A.P."/>
            <person name="Tomita M."/>
            <person name="Numata K."/>
            <person name="Arakawa K."/>
        </authorList>
    </citation>
    <scope>NUCLEOTIDE SEQUENCE</scope>
</reference>
<evidence type="ECO:0000313" key="3">
    <source>
        <dbReference type="EMBL" id="GFY14734.1"/>
    </source>
</evidence>
<dbReference type="PANTHER" id="PTHR33273">
    <property type="entry name" value="DOMAIN-CONTAINING PROTEIN, PUTATIVE-RELATED"/>
    <property type="match status" value="1"/>
</dbReference>
<keyword evidence="3" id="KW-0695">RNA-directed DNA polymerase</keyword>
<dbReference type="PANTHER" id="PTHR33273:SF4">
    <property type="entry name" value="ENDONUCLEASE_EXONUCLEASE_PHOSPHATASE DOMAIN-CONTAINING PROTEIN"/>
    <property type="match status" value="1"/>
</dbReference>